<dbReference type="GO" id="GO:0004143">
    <property type="term" value="F:ATP-dependent diacylglycerol kinase activity"/>
    <property type="evidence" value="ECO:0007669"/>
    <property type="project" value="UniProtKB-EC"/>
</dbReference>
<evidence type="ECO:0000313" key="7">
    <source>
        <dbReference type="Proteomes" id="UP000320496"/>
    </source>
</evidence>
<name>A0A517Z4C6_9PLAN</name>
<accession>A0A517Z4C6</accession>
<dbReference type="KEGG" id="mri:Mal4_16480"/>
<dbReference type="GO" id="GO:0005886">
    <property type="term" value="C:plasma membrane"/>
    <property type="evidence" value="ECO:0007669"/>
    <property type="project" value="TreeGrafter"/>
</dbReference>
<dbReference type="PANTHER" id="PTHR12358">
    <property type="entry name" value="SPHINGOSINE KINASE"/>
    <property type="match status" value="1"/>
</dbReference>
<feature type="domain" description="DAGKc" evidence="5">
    <location>
        <begin position="1"/>
        <end position="126"/>
    </location>
</feature>
<dbReference type="InterPro" id="IPR045540">
    <property type="entry name" value="YegS/DAGK_C"/>
</dbReference>
<dbReference type="Pfam" id="PF19279">
    <property type="entry name" value="YegS_C"/>
    <property type="match status" value="1"/>
</dbReference>
<dbReference type="InterPro" id="IPR017438">
    <property type="entry name" value="ATP-NAD_kinase_N"/>
</dbReference>
<evidence type="ECO:0000259" key="5">
    <source>
        <dbReference type="PROSITE" id="PS50146"/>
    </source>
</evidence>
<dbReference type="SUPFAM" id="SSF111331">
    <property type="entry name" value="NAD kinase/diacylglycerol kinase-like"/>
    <property type="match status" value="1"/>
</dbReference>
<evidence type="ECO:0000313" key="6">
    <source>
        <dbReference type="EMBL" id="QDU37338.1"/>
    </source>
</evidence>
<dbReference type="Gene3D" id="3.40.50.10330">
    <property type="entry name" value="Probable inorganic polyphosphate/atp-NAD kinase, domain 1"/>
    <property type="match status" value="1"/>
</dbReference>
<sequence length="296" mass="32374">MKWVGIQRNPRSGAGGQHPRLMELIAGLREYGLRPRLFSRPAELDAAVADSDRRATLHGLIAAGGDGTLLHLINRHGDIPIGLLPLGTENLVAHYLKIPRCGRTVAKIVAEGHQQRFDVGRLGMQRFLVMASAGIDADIIRRAHEQRTGHITRAAYVAPILASLGYYHHPELRVYVDDDPTPVTGRIVVAANLPMYALGLRVVPTARPDDGLLDVRVFQRGTALQVMRYFALLQTAAHEYVADVVHLQARKIRIESDEPVPMQIDGDPAGRTPAEVTVDAAAAQLFVPESFRLIAG</sequence>
<dbReference type="AlphaFoldDB" id="A0A517Z4C6"/>
<keyword evidence="1 6" id="KW-0808">Transferase</keyword>
<dbReference type="Gene3D" id="2.60.200.40">
    <property type="match status" value="1"/>
</dbReference>
<reference evidence="6 7" key="1">
    <citation type="submission" date="2019-02" db="EMBL/GenBank/DDBJ databases">
        <title>Deep-cultivation of Planctomycetes and their phenomic and genomic characterization uncovers novel biology.</title>
        <authorList>
            <person name="Wiegand S."/>
            <person name="Jogler M."/>
            <person name="Boedeker C."/>
            <person name="Pinto D."/>
            <person name="Vollmers J."/>
            <person name="Rivas-Marin E."/>
            <person name="Kohn T."/>
            <person name="Peeters S.H."/>
            <person name="Heuer A."/>
            <person name="Rast P."/>
            <person name="Oberbeckmann S."/>
            <person name="Bunk B."/>
            <person name="Jeske O."/>
            <person name="Meyerdierks A."/>
            <person name="Storesund J.E."/>
            <person name="Kallscheuer N."/>
            <person name="Luecker S."/>
            <person name="Lage O.M."/>
            <person name="Pohl T."/>
            <person name="Merkel B.J."/>
            <person name="Hornburger P."/>
            <person name="Mueller R.-W."/>
            <person name="Bruemmer F."/>
            <person name="Labrenz M."/>
            <person name="Spormann A.M."/>
            <person name="Op den Camp H."/>
            <person name="Overmann J."/>
            <person name="Amann R."/>
            <person name="Jetten M.S.M."/>
            <person name="Mascher T."/>
            <person name="Medema M.H."/>
            <person name="Devos D.P."/>
            <person name="Kaster A.-K."/>
            <person name="Ovreas L."/>
            <person name="Rohde M."/>
            <person name="Galperin M.Y."/>
            <person name="Jogler C."/>
        </authorList>
    </citation>
    <scope>NUCLEOTIDE SEQUENCE [LARGE SCALE GENOMIC DNA]</scope>
    <source>
        <strain evidence="6 7">Mal4</strain>
    </source>
</reference>
<dbReference type="Proteomes" id="UP000320496">
    <property type="component" value="Chromosome"/>
</dbReference>
<keyword evidence="4" id="KW-0067">ATP-binding</keyword>
<keyword evidence="3 6" id="KW-0418">Kinase</keyword>
<keyword evidence="7" id="KW-1185">Reference proteome</keyword>
<dbReference type="GO" id="GO:0005524">
    <property type="term" value="F:ATP binding"/>
    <property type="evidence" value="ECO:0007669"/>
    <property type="project" value="UniProtKB-KW"/>
</dbReference>
<dbReference type="InterPro" id="IPR050187">
    <property type="entry name" value="Lipid_Phosphate_FormReg"/>
</dbReference>
<gene>
    <name evidence="6" type="primary">dagK</name>
    <name evidence="6" type="ORF">Mal4_16480</name>
</gene>
<dbReference type="PROSITE" id="PS50146">
    <property type="entry name" value="DAGK"/>
    <property type="match status" value="1"/>
</dbReference>
<organism evidence="6 7">
    <name type="scientific">Maioricimonas rarisocia</name>
    <dbReference type="NCBI Taxonomy" id="2528026"/>
    <lineage>
        <taxon>Bacteria</taxon>
        <taxon>Pseudomonadati</taxon>
        <taxon>Planctomycetota</taxon>
        <taxon>Planctomycetia</taxon>
        <taxon>Planctomycetales</taxon>
        <taxon>Planctomycetaceae</taxon>
        <taxon>Maioricimonas</taxon>
    </lineage>
</organism>
<evidence type="ECO:0000256" key="4">
    <source>
        <dbReference type="ARBA" id="ARBA00022840"/>
    </source>
</evidence>
<dbReference type="OrthoDB" id="9815110at2"/>
<dbReference type="EMBL" id="CP036275">
    <property type="protein sequence ID" value="QDU37338.1"/>
    <property type="molecule type" value="Genomic_DNA"/>
</dbReference>
<dbReference type="InterPro" id="IPR001206">
    <property type="entry name" value="Diacylglycerol_kinase_cat_dom"/>
</dbReference>
<dbReference type="RefSeq" id="WP_145368114.1">
    <property type="nucleotide sequence ID" value="NZ_CP036275.1"/>
</dbReference>
<evidence type="ECO:0000256" key="2">
    <source>
        <dbReference type="ARBA" id="ARBA00022741"/>
    </source>
</evidence>
<keyword evidence="2" id="KW-0547">Nucleotide-binding</keyword>
<proteinExistence type="predicted"/>
<evidence type="ECO:0000256" key="1">
    <source>
        <dbReference type="ARBA" id="ARBA00022679"/>
    </source>
</evidence>
<protein>
    <submittedName>
        <fullName evidence="6">Diacylglycerol kinase</fullName>
        <ecNumber evidence="6">2.7.1.107</ecNumber>
    </submittedName>
</protein>
<dbReference type="EC" id="2.7.1.107" evidence="6"/>
<evidence type="ECO:0000256" key="3">
    <source>
        <dbReference type="ARBA" id="ARBA00022777"/>
    </source>
</evidence>
<dbReference type="InterPro" id="IPR016064">
    <property type="entry name" value="NAD/diacylglycerol_kinase_sf"/>
</dbReference>
<dbReference type="Pfam" id="PF00781">
    <property type="entry name" value="DAGK_cat"/>
    <property type="match status" value="1"/>
</dbReference>
<dbReference type="PANTHER" id="PTHR12358:SF106">
    <property type="entry name" value="LIPID KINASE YEGS"/>
    <property type="match status" value="1"/>
</dbReference>